<dbReference type="PANTHER" id="PTHR43986">
    <property type="entry name" value="ELONGATION FACTOR 1-GAMMA"/>
    <property type="match status" value="1"/>
</dbReference>
<name>Q4DEZ5_TRYCC</name>
<dbReference type="AlphaFoldDB" id="Q4DEZ5"/>
<organism evidence="3 4">
    <name type="scientific">Trypanosoma cruzi (strain CL Brener)</name>
    <dbReference type="NCBI Taxonomy" id="353153"/>
    <lineage>
        <taxon>Eukaryota</taxon>
        <taxon>Discoba</taxon>
        <taxon>Euglenozoa</taxon>
        <taxon>Kinetoplastea</taxon>
        <taxon>Metakinetoplastina</taxon>
        <taxon>Trypanosomatida</taxon>
        <taxon>Trypanosomatidae</taxon>
        <taxon>Trypanosoma</taxon>
        <taxon>Schizotrypanum</taxon>
    </lineage>
</organism>
<sequence>MASSGDDSRCAPGTHPHTIPCVSLRELDELKIDYSHTDTRTVAAPYFFQHCDAAGCTTLWYNKYNKMQCMTANLIRVWLQRMEHVGQYALGAALMFVEQRRHDIVALCVLGGRACRRF</sequence>
<evidence type="ECO:0000313" key="4">
    <source>
        <dbReference type="Proteomes" id="UP000002296"/>
    </source>
</evidence>
<keyword evidence="4" id="KW-1185">Reference proteome</keyword>
<keyword evidence="1" id="KW-0648">Protein biosynthesis</keyword>
<dbReference type="PROSITE" id="PS50040">
    <property type="entry name" value="EF1G_C"/>
    <property type="match status" value="1"/>
</dbReference>
<dbReference type="SMART" id="SM01183">
    <property type="entry name" value="EF1G"/>
    <property type="match status" value="1"/>
</dbReference>
<dbReference type="InterPro" id="IPR036433">
    <property type="entry name" value="EF1B_G_C_sf"/>
</dbReference>
<dbReference type="Gene3D" id="3.30.70.1010">
    <property type="entry name" value="Translation elongation factor EF1B, gamma chain, conserved domain"/>
    <property type="match status" value="1"/>
</dbReference>
<reference evidence="3 4" key="1">
    <citation type="journal article" date="2005" name="Science">
        <title>The genome sequence of Trypanosoma cruzi, etiologic agent of Chagas disease.</title>
        <authorList>
            <person name="El-Sayed N.M."/>
            <person name="Myler P.J."/>
            <person name="Bartholomeu D.C."/>
            <person name="Nilsson D."/>
            <person name="Aggarwal G."/>
            <person name="Tran A.N."/>
            <person name="Ghedin E."/>
            <person name="Worthey E.A."/>
            <person name="Delcher A.L."/>
            <person name="Blandin G."/>
            <person name="Westenberger S.J."/>
            <person name="Caler E."/>
            <person name="Cerqueira G.C."/>
            <person name="Branche C."/>
            <person name="Haas B."/>
            <person name="Anupama A."/>
            <person name="Arner E."/>
            <person name="Aslund L."/>
            <person name="Attipoe P."/>
            <person name="Bontempi E."/>
            <person name="Bringaud F."/>
            <person name="Burton P."/>
            <person name="Cadag E."/>
            <person name="Campbell D.A."/>
            <person name="Carrington M."/>
            <person name="Crabtree J."/>
            <person name="Darban H."/>
            <person name="da Silveira J.F."/>
            <person name="de Jong P."/>
            <person name="Edwards K."/>
            <person name="Englund P.T."/>
            <person name="Fazelina G."/>
            <person name="Feldblyum T."/>
            <person name="Ferella M."/>
            <person name="Frasch A.C."/>
            <person name="Gull K."/>
            <person name="Horn D."/>
            <person name="Hou L."/>
            <person name="Huang Y."/>
            <person name="Kindlund E."/>
            <person name="Klingbeil M."/>
            <person name="Kluge S."/>
            <person name="Koo H."/>
            <person name="Lacerda D."/>
            <person name="Levin M.J."/>
            <person name="Lorenzi H."/>
            <person name="Louie T."/>
            <person name="Machado C.R."/>
            <person name="McCulloch R."/>
            <person name="McKenna A."/>
            <person name="Mizuno Y."/>
            <person name="Mottram J.C."/>
            <person name="Nelson S."/>
            <person name="Ochaya S."/>
            <person name="Osoegawa K."/>
            <person name="Pai G."/>
            <person name="Parsons M."/>
            <person name="Pentony M."/>
            <person name="Pettersson U."/>
            <person name="Pop M."/>
            <person name="Ramirez J.L."/>
            <person name="Rinta J."/>
            <person name="Robertson L."/>
            <person name="Salzberg S.L."/>
            <person name="Sanchez D.O."/>
            <person name="Seyler A."/>
            <person name="Sharma R."/>
            <person name="Shetty J."/>
            <person name="Simpson A.J."/>
            <person name="Sisk E."/>
            <person name="Tammi M.T."/>
            <person name="Tarleton R."/>
            <person name="Teixeira S."/>
            <person name="Van Aken S."/>
            <person name="Vogt C."/>
            <person name="Ward P.N."/>
            <person name="Wickstead B."/>
            <person name="Wortman J."/>
            <person name="White O."/>
            <person name="Fraser C.M."/>
            <person name="Stuart K.D."/>
            <person name="Andersson B."/>
        </authorList>
    </citation>
    <scope>NUCLEOTIDE SEQUENCE [LARGE SCALE GENOMIC DNA]</scope>
    <source>
        <strain evidence="3 4">CL Brener</strain>
    </source>
</reference>
<keyword evidence="1 3" id="KW-0251">Elongation factor</keyword>
<dbReference type="InterPro" id="IPR001662">
    <property type="entry name" value="EF1B_G_C"/>
</dbReference>
<dbReference type="Proteomes" id="UP000002296">
    <property type="component" value="Unassembled WGS sequence"/>
</dbReference>
<dbReference type="GeneID" id="3544244"/>
<evidence type="ECO:0000259" key="2">
    <source>
        <dbReference type="PROSITE" id="PS50040"/>
    </source>
</evidence>
<dbReference type="SUPFAM" id="SSF89942">
    <property type="entry name" value="eEF1-gamma domain"/>
    <property type="match status" value="1"/>
</dbReference>
<dbReference type="PaxDb" id="353153-Q4DEZ5"/>
<feature type="domain" description="EF-1-gamma C-terminal" evidence="2">
    <location>
        <begin position="13"/>
        <end position="118"/>
    </location>
</feature>
<dbReference type="RefSeq" id="XP_812952.1">
    <property type="nucleotide sequence ID" value="XM_807859.1"/>
</dbReference>
<dbReference type="Pfam" id="PF00647">
    <property type="entry name" value="EF1G"/>
    <property type="match status" value="1"/>
</dbReference>
<proteinExistence type="predicted"/>
<dbReference type="InParanoid" id="Q4DEZ5"/>
<dbReference type="SMR" id="Q4DEZ5"/>
<gene>
    <name evidence="3" type="ORF">Tc00.1047053508247.120</name>
</gene>
<dbReference type="InterPro" id="IPR050802">
    <property type="entry name" value="EF-GSTs"/>
</dbReference>
<dbReference type="EMBL" id="AAHK01000557">
    <property type="protein sequence ID" value="EAN91101.1"/>
    <property type="molecule type" value="Genomic_DNA"/>
</dbReference>
<evidence type="ECO:0000256" key="1">
    <source>
        <dbReference type="PROSITE-ProRule" id="PRU00519"/>
    </source>
</evidence>
<protein>
    <submittedName>
        <fullName evidence="3">Elongation factor 1-gamma (EF-1-gamma), putative</fullName>
    </submittedName>
</protein>
<dbReference type="PANTHER" id="PTHR43986:SF1">
    <property type="entry name" value="ELONGATION FACTOR 1-GAMMA"/>
    <property type="match status" value="1"/>
</dbReference>
<dbReference type="STRING" id="353153.Q4DEZ5"/>
<dbReference type="GO" id="GO:0005634">
    <property type="term" value="C:nucleus"/>
    <property type="evidence" value="ECO:0007669"/>
    <property type="project" value="TreeGrafter"/>
</dbReference>
<evidence type="ECO:0000313" key="3">
    <source>
        <dbReference type="EMBL" id="EAN91101.1"/>
    </source>
</evidence>
<comment type="caution">
    <text evidence="3">The sequence shown here is derived from an EMBL/GenBank/DDBJ whole genome shotgun (WGS) entry which is preliminary data.</text>
</comment>
<accession>Q4DEZ5</accession>
<dbReference type="GO" id="GO:0005737">
    <property type="term" value="C:cytoplasm"/>
    <property type="evidence" value="ECO:0007669"/>
    <property type="project" value="TreeGrafter"/>
</dbReference>
<dbReference type="GO" id="GO:0003746">
    <property type="term" value="F:translation elongation factor activity"/>
    <property type="evidence" value="ECO:0007669"/>
    <property type="project" value="UniProtKB-UniRule"/>
</dbReference>
<dbReference type="KEGG" id="tcr:508247.120"/>